<proteinExistence type="predicted"/>
<dbReference type="GO" id="GO:0005654">
    <property type="term" value="C:nucleoplasm"/>
    <property type="evidence" value="ECO:0007669"/>
    <property type="project" value="TreeGrafter"/>
</dbReference>
<dbReference type="GO" id="GO:0000724">
    <property type="term" value="P:double-strand break repair via homologous recombination"/>
    <property type="evidence" value="ECO:0007669"/>
    <property type="project" value="TreeGrafter"/>
</dbReference>
<protein>
    <submittedName>
        <fullName evidence="1">Uncharacterized protein</fullName>
    </submittedName>
</protein>
<dbReference type="STRING" id="400727.A0A2T7NFE7"/>
<accession>A0A2T7NFE7</accession>
<comment type="caution">
    <text evidence="1">The sequence shown here is derived from an EMBL/GenBank/DDBJ whole genome shotgun (WGS) entry which is preliminary data.</text>
</comment>
<dbReference type="Pfam" id="PF22945">
    <property type="entry name" value="LEM-3_GIY-YIG"/>
    <property type="match status" value="1"/>
</dbReference>
<dbReference type="GO" id="GO:0004520">
    <property type="term" value="F:DNA endonuclease activity"/>
    <property type="evidence" value="ECO:0007669"/>
    <property type="project" value="TreeGrafter"/>
</dbReference>
<keyword evidence="2" id="KW-1185">Reference proteome</keyword>
<dbReference type="AlphaFoldDB" id="A0A2T7NFE7"/>
<evidence type="ECO:0000313" key="2">
    <source>
        <dbReference type="Proteomes" id="UP000245119"/>
    </source>
</evidence>
<dbReference type="InterPro" id="IPR034998">
    <property type="entry name" value="ANKLE1"/>
</dbReference>
<dbReference type="EMBL" id="PZQS01000013">
    <property type="protein sequence ID" value="PVD19890.1"/>
    <property type="molecule type" value="Genomic_DNA"/>
</dbReference>
<sequence>MVAQFQTPGSRTWREGNIKSCFNYLLLDPRVTKNLPLRAKSLSLERLTNVKRGDYYGVASTWPATRRRAVGAFLLRKAYQIFLAEGERQICPVDIKNER</sequence>
<evidence type="ECO:0000313" key="1">
    <source>
        <dbReference type="EMBL" id="PVD19890.1"/>
    </source>
</evidence>
<name>A0A2T7NFE7_POMCA</name>
<dbReference type="PANTHER" id="PTHR46427">
    <property type="entry name" value="ANKYRIN REPEAT AND LEM DOMAIN-CONTAINING PROTEIN 1"/>
    <property type="match status" value="1"/>
</dbReference>
<organism evidence="1 2">
    <name type="scientific">Pomacea canaliculata</name>
    <name type="common">Golden apple snail</name>
    <dbReference type="NCBI Taxonomy" id="400727"/>
    <lineage>
        <taxon>Eukaryota</taxon>
        <taxon>Metazoa</taxon>
        <taxon>Spiralia</taxon>
        <taxon>Lophotrochozoa</taxon>
        <taxon>Mollusca</taxon>
        <taxon>Gastropoda</taxon>
        <taxon>Caenogastropoda</taxon>
        <taxon>Architaenioglossa</taxon>
        <taxon>Ampullarioidea</taxon>
        <taxon>Ampullariidae</taxon>
        <taxon>Pomacea</taxon>
    </lineage>
</organism>
<dbReference type="OrthoDB" id="1601181at2759"/>
<dbReference type="Proteomes" id="UP000245119">
    <property type="component" value="Linkage Group LG13"/>
</dbReference>
<dbReference type="GO" id="GO:0005737">
    <property type="term" value="C:cytoplasm"/>
    <property type="evidence" value="ECO:0007669"/>
    <property type="project" value="TreeGrafter"/>
</dbReference>
<gene>
    <name evidence="1" type="ORF">C0Q70_20384</name>
</gene>
<reference evidence="1 2" key="1">
    <citation type="submission" date="2018-04" db="EMBL/GenBank/DDBJ databases">
        <title>The genome of golden apple snail Pomacea canaliculata provides insight into stress tolerance and invasive adaptation.</title>
        <authorList>
            <person name="Liu C."/>
            <person name="Liu B."/>
            <person name="Ren Y."/>
            <person name="Zhang Y."/>
            <person name="Wang H."/>
            <person name="Li S."/>
            <person name="Jiang F."/>
            <person name="Yin L."/>
            <person name="Zhang G."/>
            <person name="Qian W."/>
            <person name="Fan W."/>
        </authorList>
    </citation>
    <scope>NUCLEOTIDE SEQUENCE [LARGE SCALE GENOMIC DNA]</scope>
    <source>
        <strain evidence="1">SZHN2017</strain>
        <tissue evidence="1">Muscle</tissue>
    </source>
</reference>
<dbReference type="GO" id="GO:0000712">
    <property type="term" value="P:resolution of meiotic recombination intermediates"/>
    <property type="evidence" value="ECO:0007669"/>
    <property type="project" value="TreeGrafter"/>
</dbReference>
<dbReference type="PANTHER" id="PTHR46427:SF1">
    <property type="entry name" value="ANKYRIN REPEAT AND LEM DOMAIN-CONTAINING PROTEIN 1"/>
    <property type="match status" value="1"/>
</dbReference>